<name>A0AA87ZWQ5_FICCA</name>
<evidence type="ECO:0000256" key="3">
    <source>
        <dbReference type="ARBA" id="ARBA00022679"/>
    </source>
</evidence>
<gene>
    <name evidence="4" type="ORF">TIFTF001_011172</name>
</gene>
<accession>A0AA87ZWQ5</accession>
<proteinExistence type="inferred from homology"/>
<keyword evidence="5" id="KW-1185">Reference proteome</keyword>
<evidence type="ECO:0000256" key="1">
    <source>
        <dbReference type="ARBA" id="ARBA00009995"/>
    </source>
</evidence>
<evidence type="ECO:0000256" key="2">
    <source>
        <dbReference type="ARBA" id="ARBA00022676"/>
    </source>
</evidence>
<dbReference type="CDD" id="cd03784">
    <property type="entry name" value="GT1_Gtf-like"/>
    <property type="match status" value="1"/>
</dbReference>
<dbReference type="EMBL" id="BTGU01000013">
    <property type="protein sequence ID" value="GMN41957.1"/>
    <property type="molecule type" value="Genomic_DNA"/>
</dbReference>
<organism evidence="4 5">
    <name type="scientific">Ficus carica</name>
    <name type="common">Common fig</name>
    <dbReference type="NCBI Taxonomy" id="3494"/>
    <lineage>
        <taxon>Eukaryota</taxon>
        <taxon>Viridiplantae</taxon>
        <taxon>Streptophyta</taxon>
        <taxon>Embryophyta</taxon>
        <taxon>Tracheophyta</taxon>
        <taxon>Spermatophyta</taxon>
        <taxon>Magnoliopsida</taxon>
        <taxon>eudicotyledons</taxon>
        <taxon>Gunneridae</taxon>
        <taxon>Pentapetalae</taxon>
        <taxon>rosids</taxon>
        <taxon>fabids</taxon>
        <taxon>Rosales</taxon>
        <taxon>Moraceae</taxon>
        <taxon>Ficeae</taxon>
        <taxon>Ficus</taxon>
    </lineage>
</organism>
<evidence type="ECO:0000313" key="4">
    <source>
        <dbReference type="EMBL" id="GMN41957.1"/>
    </source>
</evidence>
<evidence type="ECO:0000313" key="5">
    <source>
        <dbReference type="Proteomes" id="UP001187192"/>
    </source>
</evidence>
<comment type="caution">
    <text evidence="4">The sequence shown here is derived from an EMBL/GenBank/DDBJ whole genome shotgun (WGS) entry which is preliminary data.</text>
</comment>
<keyword evidence="3" id="KW-0808">Transferase</keyword>
<dbReference type="InterPro" id="IPR002213">
    <property type="entry name" value="UDP_glucos_trans"/>
</dbReference>
<dbReference type="InterPro" id="IPR050481">
    <property type="entry name" value="UDP-glycosyltransf_plant"/>
</dbReference>
<dbReference type="PANTHER" id="PTHR48048">
    <property type="entry name" value="GLYCOSYLTRANSFERASE"/>
    <property type="match status" value="1"/>
</dbReference>
<sequence length="486" mass="53230">MSFSSDSSQVPHVALFPSAGMGHLTPLLRFAALLLRRHHCRLTLITANPTVSLAESRLISRFLSSFPAVSHVQFDLLPLDSSTVATDDPFWLQFEATRRSLADLVAPLLSSLSPPLSALVLDISLITPVGSIADSLSLPCYVLYISTARMLSLFTYFPKILASGFSDASLKIPGLVSPIARSSLPSMMFNPTSLFANIFLTDAPKLRRLHGVLINTFDGFEADSELEALVTEGKVADGGPYFPPLFSVGPFPPCKFEFEPDPESNPSAASAVSKWLDEQPEGSVVYVSFGSRTALPREQMREVGKGLILSGHKFLWVVKDKKVDKEEEEGNIDEVVGKELMEKLKEKGLVVKKWVDQGEILGHKAVGGFVSHCGPNSLVESAWHGVKILAWPQHGDQRVAAEVVRECGLGMWVESWGWLGGDHDPTAAVKGEEIGERIREMMGSEKLSLKAASIREKARKADEVGGSRDKVFERLVHEWKNKKSVN</sequence>
<reference evidence="4" key="1">
    <citation type="submission" date="2023-07" db="EMBL/GenBank/DDBJ databases">
        <title>draft genome sequence of fig (Ficus carica).</title>
        <authorList>
            <person name="Takahashi T."/>
            <person name="Nishimura K."/>
        </authorList>
    </citation>
    <scope>NUCLEOTIDE SEQUENCE</scope>
</reference>
<comment type="similarity">
    <text evidence="1">Belongs to the UDP-glycosyltransferase family.</text>
</comment>
<dbReference type="Gene3D" id="3.40.50.2000">
    <property type="entry name" value="Glycogen Phosphorylase B"/>
    <property type="match status" value="2"/>
</dbReference>
<dbReference type="Proteomes" id="UP001187192">
    <property type="component" value="Unassembled WGS sequence"/>
</dbReference>
<keyword evidence="2" id="KW-0328">Glycosyltransferase</keyword>
<dbReference type="PANTHER" id="PTHR48048:SF76">
    <property type="entry name" value="UDP-GLYCOSYLTRANSFERASE 708D1-LIKE"/>
    <property type="match status" value="1"/>
</dbReference>
<protein>
    <recommendedName>
        <fullName evidence="6">Glycosyltransferase</fullName>
    </recommendedName>
</protein>
<dbReference type="SUPFAM" id="SSF53756">
    <property type="entry name" value="UDP-Glycosyltransferase/glycogen phosphorylase"/>
    <property type="match status" value="1"/>
</dbReference>
<dbReference type="Gramene" id="FCD_00007967-RA">
    <property type="protein sequence ID" value="FCD_00007967-RA:cds"/>
    <property type="gene ID" value="FCD_00007967"/>
</dbReference>
<dbReference type="AlphaFoldDB" id="A0AA87ZWQ5"/>
<dbReference type="Pfam" id="PF00201">
    <property type="entry name" value="UDPGT"/>
    <property type="match status" value="1"/>
</dbReference>
<dbReference type="GO" id="GO:0035251">
    <property type="term" value="F:UDP-glucosyltransferase activity"/>
    <property type="evidence" value="ECO:0007669"/>
    <property type="project" value="InterPro"/>
</dbReference>
<dbReference type="FunFam" id="3.40.50.2000:FF:000060">
    <property type="entry name" value="Glycosyltransferase"/>
    <property type="match status" value="1"/>
</dbReference>
<evidence type="ECO:0008006" key="6">
    <source>
        <dbReference type="Google" id="ProtNLM"/>
    </source>
</evidence>